<dbReference type="PANTHER" id="PTHR43590">
    <property type="entry name" value="ARSENIC RESISTANCE PROTEIN ARSH (AFU_ORTHOLOGUE AFUA_5G15030)"/>
    <property type="match status" value="1"/>
</dbReference>
<dbReference type="RefSeq" id="XP_058307645.1">
    <property type="nucleotide sequence ID" value="XM_058453454.1"/>
</dbReference>
<dbReference type="Proteomes" id="UP001150904">
    <property type="component" value="Unassembled WGS sequence"/>
</dbReference>
<evidence type="ECO:0000313" key="10">
    <source>
        <dbReference type="Proteomes" id="UP001150904"/>
    </source>
</evidence>
<dbReference type="Pfam" id="PF03358">
    <property type="entry name" value="FMN_red"/>
    <property type="match status" value="1"/>
</dbReference>
<evidence type="ECO:0000256" key="3">
    <source>
        <dbReference type="ARBA" id="ARBA00022630"/>
    </source>
</evidence>
<comment type="cofactor">
    <cofactor evidence="1">
        <name>FMN</name>
        <dbReference type="ChEBI" id="CHEBI:58210"/>
    </cofactor>
</comment>
<dbReference type="Gene3D" id="3.40.50.360">
    <property type="match status" value="1"/>
</dbReference>
<organism evidence="9 10">
    <name type="scientific">Penicillium cinerascens</name>
    <dbReference type="NCBI Taxonomy" id="70096"/>
    <lineage>
        <taxon>Eukaryota</taxon>
        <taxon>Fungi</taxon>
        <taxon>Dikarya</taxon>
        <taxon>Ascomycota</taxon>
        <taxon>Pezizomycotina</taxon>
        <taxon>Eurotiomycetes</taxon>
        <taxon>Eurotiomycetidae</taxon>
        <taxon>Eurotiales</taxon>
        <taxon>Aspergillaceae</taxon>
        <taxon>Penicillium</taxon>
    </lineage>
</organism>
<dbReference type="AlphaFoldDB" id="A0A9W9MI61"/>
<dbReference type="InterPro" id="IPR005025">
    <property type="entry name" value="FMN_Rdtase-like_dom"/>
</dbReference>
<reference evidence="9" key="2">
    <citation type="journal article" date="2023" name="IMA Fungus">
        <title>Comparative genomic study of the Penicillium genus elucidates a diverse pangenome and 15 lateral gene transfer events.</title>
        <authorList>
            <person name="Petersen C."/>
            <person name="Sorensen T."/>
            <person name="Nielsen M.R."/>
            <person name="Sondergaard T.E."/>
            <person name="Sorensen J.L."/>
            <person name="Fitzpatrick D.A."/>
            <person name="Frisvad J.C."/>
            <person name="Nielsen K.L."/>
        </authorList>
    </citation>
    <scope>NUCLEOTIDE SEQUENCE</scope>
    <source>
        <strain evidence="9">IBT 15544</strain>
    </source>
</reference>
<evidence type="ECO:0000256" key="7">
    <source>
        <dbReference type="ARBA" id="ARBA00023002"/>
    </source>
</evidence>
<gene>
    <name evidence="9" type="ORF">N7498_006392</name>
</gene>
<dbReference type="PANTHER" id="PTHR43590:SF1">
    <property type="entry name" value="ARSENIC RESISTANCE PROTEIN ARSH (AFU_ORTHOLOGUE AFUA_5G15030)"/>
    <property type="match status" value="1"/>
</dbReference>
<evidence type="ECO:0000313" key="9">
    <source>
        <dbReference type="EMBL" id="KAJ5201729.1"/>
    </source>
</evidence>
<evidence type="ECO:0000256" key="1">
    <source>
        <dbReference type="ARBA" id="ARBA00001917"/>
    </source>
</evidence>
<dbReference type="GO" id="GO:0000166">
    <property type="term" value="F:nucleotide binding"/>
    <property type="evidence" value="ECO:0007669"/>
    <property type="project" value="UniProtKB-KW"/>
</dbReference>
<proteinExistence type="predicted"/>
<evidence type="ECO:0000256" key="6">
    <source>
        <dbReference type="ARBA" id="ARBA00022857"/>
    </source>
</evidence>
<evidence type="ECO:0000256" key="4">
    <source>
        <dbReference type="ARBA" id="ARBA00022643"/>
    </source>
</evidence>
<sequence>MLYHSMQRFLRSSRSAISWGPFLLRPIYSKRMHSASPQQVISDARQTDAFYGSLAIRPSEDDPDIRQKYRPFILGGNATEDWVNNLELATALDMAEHNLRITNKRLRVIVLYGSLRKRSYSRLVAFEASRILFRLGCDVRVFDPEGLPIKNDSDTSHSKVLELRELSHWSDGHVWVSPEQHGNLTAVFKNQIDWIPLTTGSVRPTQGRTLAIAQVCGGSQSFNAVNSLRILGRWMRMFTIPNQSSIPRAYTQFPDEGQPEDLRLMPSGNRDRLVDCMEEFIKYTILMRPHIGLFGDRFSEREDKRLKEAKTNAAI</sequence>
<evidence type="ECO:0000256" key="5">
    <source>
        <dbReference type="ARBA" id="ARBA00022741"/>
    </source>
</evidence>
<dbReference type="GO" id="GO:0016655">
    <property type="term" value="F:oxidoreductase activity, acting on NAD(P)H, quinone or similar compound as acceptor"/>
    <property type="evidence" value="ECO:0007669"/>
    <property type="project" value="TreeGrafter"/>
</dbReference>
<comment type="subunit">
    <text evidence="2">Homotetramer.</text>
</comment>
<keyword evidence="4" id="KW-0288">FMN</keyword>
<keyword evidence="10" id="KW-1185">Reference proteome</keyword>
<dbReference type="InterPro" id="IPR014063">
    <property type="entry name" value="Arsenate-R_ArsH"/>
</dbReference>
<name>A0A9W9MI61_9EURO</name>
<protein>
    <recommendedName>
        <fullName evidence="8">NADPH-dependent FMN reductase-like domain-containing protein</fullName>
    </recommendedName>
</protein>
<evidence type="ECO:0000256" key="2">
    <source>
        <dbReference type="ARBA" id="ARBA00011881"/>
    </source>
</evidence>
<dbReference type="EMBL" id="JAPQKR010000013">
    <property type="protein sequence ID" value="KAJ5201729.1"/>
    <property type="molecule type" value="Genomic_DNA"/>
</dbReference>
<keyword evidence="7" id="KW-0560">Oxidoreductase</keyword>
<dbReference type="SUPFAM" id="SSF52218">
    <property type="entry name" value="Flavoproteins"/>
    <property type="match status" value="1"/>
</dbReference>
<feature type="domain" description="NADPH-dependent FMN reductase-like" evidence="8">
    <location>
        <begin position="107"/>
        <end position="249"/>
    </location>
</feature>
<dbReference type="NCBIfam" id="TIGR02690">
    <property type="entry name" value="resist_ArsH"/>
    <property type="match status" value="1"/>
</dbReference>
<dbReference type="FunFam" id="3.40.50.360:FF:000027">
    <property type="entry name" value="Arsenical resistance protein ArsH"/>
    <property type="match status" value="1"/>
</dbReference>
<keyword evidence="3" id="KW-0285">Flavoprotein</keyword>
<dbReference type="OrthoDB" id="8300214at2759"/>
<evidence type="ECO:0000259" key="8">
    <source>
        <dbReference type="Pfam" id="PF03358"/>
    </source>
</evidence>
<keyword evidence="5" id="KW-0547">Nucleotide-binding</keyword>
<reference evidence="9" key="1">
    <citation type="submission" date="2022-12" db="EMBL/GenBank/DDBJ databases">
        <authorList>
            <person name="Petersen C."/>
        </authorList>
    </citation>
    <scope>NUCLEOTIDE SEQUENCE</scope>
    <source>
        <strain evidence="9">IBT 15544</strain>
    </source>
</reference>
<dbReference type="GeneID" id="83180755"/>
<dbReference type="InterPro" id="IPR029039">
    <property type="entry name" value="Flavoprotein-like_sf"/>
</dbReference>
<accession>A0A9W9MI61</accession>
<comment type="caution">
    <text evidence="9">The sequence shown here is derived from an EMBL/GenBank/DDBJ whole genome shotgun (WGS) entry which is preliminary data.</text>
</comment>
<keyword evidence="6" id="KW-0521">NADP</keyword>